<dbReference type="InterPro" id="IPR056681">
    <property type="entry name" value="DUF7779"/>
</dbReference>
<dbReference type="PANTHER" id="PTHR46082:SF11">
    <property type="entry name" value="AAA+ ATPASE DOMAIN-CONTAINING PROTEIN-RELATED"/>
    <property type="match status" value="1"/>
</dbReference>
<feature type="domain" description="DUF7779" evidence="1">
    <location>
        <begin position="220"/>
        <end position="327"/>
    </location>
</feature>
<evidence type="ECO:0000259" key="1">
    <source>
        <dbReference type="Pfam" id="PF25000"/>
    </source>
</evidence>
<keyword evidence="2" id="KW-0378">Hydrolase</keyword>
<dbReference type="Gene3D" id="1.25.40.10">
    <property type="entry name" value="Tetratricopeptide repeat domain"/>
    <property type="match status" value="2"/>
</dbReference>
<protein>
    <submittedName>
        <fullName evidence="2">P-loop containing nucleoside triphosphate hydrolase protein</fullName>
    </submittedName>
</protein>
<comment type="caution">
    <text evidence="2">The sequence shown here is derived from an EMBL/GenBank/DDBJ whole genome shotgun (WGS) entry which is preliminary data.</text>
</comment>
<dbReference type="Pfam" id="PF13374">
    <property type="entry name" value="TPR_10"/>
    <property type="match status" value="4"/>
</dbReference>
<dbReference type="GO" id="GO:0043531">
    <property type="term" value="F:ADP binding"/>
    <property type="evidence" value="ECO:0007669"/>
    <property type="project" value="InterPro"/>
</dbReference>
<dbReference type="InterPro" id="IPR027417">
    <property type="entry name" value="P-loop_NTPase"/>
</dbReference>
<dbReference type="InterPro" id="IPR011990">
    <property type="entry name" value="TPR-like_helical_dom_sf"/>
</dbReference>
<organism evidence="2 3">
    <name type="scientific">Mycena metata</name>
    <dbReference type="NCBI Taxonomy" id="1033252"/>
    <lineage>
        <taxon>Eukaryota</taxon>
        <taxon>Fungi</taxon>
        <taxon>Dikarya</taxon>
        <taxon>Basidiomycota</taxon>
        <taxon>Agaricomycotina</taxon>
        <taxon>Agaricomycetes</taxon>
        <taxon>Agaricomycetidae</taxon>
        <taxon>Agaricales</taxon>
        <taxon>Marasmiineae</taxon>
        <taxon>Mycenaceae</taxon>
        <taxon>Mycena</taxon>
    </lineage>
</organism>
<dbReference type="Pfam" id="PF25000">
    <property type="entry name" value="DUF7779"/>
    <property type="match status" value="1"/>
</dbReference>
<proteinExistence type="predicted"/>
<dbReference type="Gene3D" id="3.40.50.300">
    <property type="entry name" value="P-loop containing nucleotide triphosphate hydrolases"/>
    <property type="match status" value="1"/>
</dbReference>
<name>A0AAD7MQ18_9AGAR</name>
<dbReference type="SUPFAM" id="SSF52540">
    <property type="entry name" value="P-loop containing nucleoside triphosphate hydrolases"/>
    <property type="match status" value="1"/>
</dbReference>
<reference evidence="2" key="1">
    <citation type="submission" date="2023-03" db="EMBL/GenBank/DDBJ databases">
        <title>Massive genome expansion in bonnet fungi (Mycena s.s.) driven by repeated elements and novel gene families across ecological guilds.</title>
        <authorList>
            <consortium name="Lawrence Berkeley National Laboratory"/>
            <person name="Harder C.B."/>
            <person name="Miyauchi S."/>
            <person name="Viragh M."/>
            <person name="Kuo A."/>
            <person name="Thoen E."/>
            <person name="Andreopoulos B."/>
            <person name="Lu D."/>
            <person name="Skrede I."/>
            <person name="Drula E."/>
            <person name="Henrissat B."/>
            <person name="Morin E."/>
            <person name="Kohler A."/>
            <person name="Barry K."/>
            <person name="LaButti K."/>
            <person name="Morin E."/>
            <person name="Salamov A."/>
            <person name="Lipzen A."/>
            <person name="Mereny Z."/>
            <person name="Hegedus B."/>
            <person name="Baldrian P."/>
            <person name="Stursova M."/>
            <person name="Weitz H."/>
            <person name="Taylor A."/>
            <person name="Grigoriev I.V."/>
            <person name="Nagy L.G."/>
            <person name="Martin F."/>
            <person name="Kauserud H."/>
        </authorList>
    </citation>
    <scope>NUCLEOTIDE SEQUENCE</scope>
    <source>
        <strain evidence="2">CBHHK182m</strain>
    </source>
</reference>
<dbReference type="SUPFAM" id="SSF48452">
    <property type="entry name" value="TPR-like"/>
    <property type="match status" value="2"/>
</dbReference>
<dbReference type="Proteomes" id="UP001215598">
    <property type="component" value="Unassembled WGS sequence"/>
</dbReference>
<dbReference type="Pfam" id="PF13424">
    <property type="entry name" value="TPR_12"/>
    <property type="match status" value="1"/>
</dbReference>
<evidence type="ECO:0000313" key="3">
    <source>
        <dbReference type="Proteomes" id="UP001215598"/>
    </source>
</evidence>
<accession>A0AAD7MQ18</accession>
<evidence type="ECO:0000313" key="2">
    <source>
        <dbReference type="EMBL" id="KAJ7727611.1"/>
    </source>
</evidence>
<dbReference type="GO" id="GO:0016787">
    <property type="term" value="F:hydrolase activity"/>
    <property type="evidence" value="ECO:0007669"/>
    <property type="project" value="UniProtKB-KW"/>
</dbReference>
<gene>
    <name evidence="2" type="ORF">B0H16DRAFT_1383404</name>
</gene>
<dbReference type="InterPro" id="IPR053137">
    <property type="entry name" value="NLR-like"/>
</dbReference>
<dbReference type="EMBL" id="JARKIB010000178">
    <property type="protein sequence ID" value="KAJ7727611.1"/>
    <property type="molecule type" value="Genomic_DNA"/>
</dbReference>
<sequence>MQDYFAQDTDTQHIYVLHGLGGAGKTQLALKFIQDSSRFSNTFFVDASTVETIDTGFKHIGKLLSVGDSSEDTVKWLVAQHENWLVFFDNADDPKLNLHKFLPQCNHGNIIITSRNPELRVYGSDSSVSGMEQEEAITLLLKSGAVQQITLSDEKTAADIVKVLWYLPLAIVQAGAFIAKFRALDQYLDLYAKNHNRLLREKPSQSHSDYEWTVYTTWQMSFDQLSPAAAMFLQLYSFLHREGISEDIFSRAADYNFPSFGPSKEELQEPLKFLSQFQGPDGQWDTLAFLELTTEIMSFSLVTFEPENRTFSIHPLVHQWSRDTLADPESNYYIAYSVIGMSIWGIPEIHSQLASLKVLPHVDAIMQFKEFVGPDFSADYGLLYFWADRFQEAKALRVSALERWRTLKNNDNLDTLYLMHSLGVTYSRLGQLKEAEELQIVVLDRRRAILGEDHPETLKAIHNLADTYMELGQLQKAEELELVVVEKRRAILGADHRHTLSAMRNLTITYRRLGQLEKAEELGLVVVEKRGAMLGEDHLETLDAMYHLEITYRELGQFQQAKELGLVVVEKRSTVLGVDHLATLEAIHNLAVTYQKLSQFDDAQRLQTEVLPKFRTILGDDHPYTLQSISSLAHTYRALGKVVEAWDLEALPHEAGTSASQASE</sequence>
<dbReference type="PANTHER" id="PTHR46082">
    <property type="entry name" value="ATP/GTP-BINDING PROTEIN-RELATED"/>
    <property type="match status" value="1"/>
</dbReference>
<dbReference type="AlphaFoldDB" id="A0AAD7MQ18"/>
<keyword evidence="3" id="KW-1185">Reference proteome</keyword>